<protein>
    <recommendedName>
        <fullName evidence="6">HTTM-like domain-containing protein</fullName>
    </recommendedName>
</protein>
<evidence type="ECO:0000256" key="4">
    <source>
        <dbReference type="ARBA" id="ARBA00023136"/>
    </source>
</evidence>
<dbReference type="InterPro" id="IPR011020">
    <property type="entry name" value="HTTM-like"/>
</dbReference>
<sequence length="271" mass="31996">MVLEKFNLVIAFKLSSIILSVGLVFDTLNFFLKKELYSDTVGLFQYDKLIHDKRKYFKNIYQRLPYLFSFKGYFALMIIRLICLLLLLLSFHWSLFLLLFIIQLIFNLRNIYSLSGADQMQNIILFGLLIISFNINSNIASLTVFFISVQMLLSYFFTGFHKIKSKKWRNGDALLLVLNSETFGNSTFQKLLYNNKFISIIISWVIILVQLSFIIVLFINPQLTVYFLTILFLFHLSIAFSMGLNHFFWVFVSSYPIIYYLSKNSLWNYLF</sequence>
<keyword evidence="2 5" id="KW-0812">Transmembrane</keyword>
<comment type="caution">
    <text evidence="7">The sequence shown here is derived from an EMBL/GenBank/DDBJ whole genome shotgun (WGS) entry which is preliminary data.</text>
</comment>
<evidence type="ECO:0000313" key="8">
    <source>
        <dbReference type="Proteomes" id="UP001597549"/>
    </source>
</evidence>
<accession>A0ABW5ZA50</accession>
<organism evidence="7 8">
    <name type="scientific">Flavobacterium ardleyense</name>
    <dbReference type="NCBI Taxonomy" id="2038737"/>
    <lineage>
        <taxon>Bacteria</taxon>
        <taxon>Pseudomonadati</taxon>
        <taxon>Bacteroidota</taxon>
        <taxon>Flavobacteriia</taxon>
        <taxon>Flavobacteriales</taxon>
        <taxon>Flavobacteriaceae</taxon>
        <taxon>Flavobacterium</taxon>
    </lineage>
</organism>
<feature type="transmembrane region" description="Helical" evidence="5">
    <location>
        <begin position="93"/>
        <end position="112"/>
    </location>
</feature>
<evidence type="ECO:0000313" key="7">
    <source>
        <dbReference type="EMBL" id="MFD2909765.1"/>
    </source>
</evidence>
<proteinExistence type="predicted"/>
<feature type="transmembrane region" description="Helical" evidence="5">
    <location>
        <begin position="64"/>
        <end position="87"/>
    </location>
</feature>
<dbReference type="SMART" id="SM00752">
    <property type="entry name" value="HTTM"/>
    <property type="match status" value="1"/>
</dbReference>
<evidence type="ECO:0000256" key="2">
    <source>
        <dbReference type="ARBA" id="ARBA00022692"/>
    </source>
</evidence>
<feature type="transmembrane region" description="Helical" evidence="5">
    <location>
        <begin position="197"/>
        <end position="219"/>
    </location>
</feature>
<feature type="transmembrane region" description="Helical" evidence="5">
    <location>
        <begin position="119"/>
        <end position="136"/>
    </location>
</feature>
<feature type="transmembrane region" description="Helical" evidence="5">
    <location>
        <begin position="225"/>
        <end position="252"/>
    </location>
</feature>
<dbReference type="EMBL" id="JBHUOL010000021">
    <property type="protein sequence ID" value="MFD2909765.1"/>
    <property type="molecule type" value="Genomic_DNA"/>
</dbReference>
<evidence type="ECO:0000256" key="5">
    <source>
        <dbReference type="SAM" id="Phobius"/>
    </source>
</evidence>
<keyword evidence="4 5" id="KW-0472">Membrane</keyword>
<reference evidence="8" key="1">
    <citation type="journal article" date="2019" name="Int. J. Syst. Evol. Microbiol.">
        <title>The Global Catalogue of Microorganisms (GCM) 10K type strain sequencing project: providing services to taxonomists for standard genome sequencing and annotation.</title>
        <authorList>
            <consortium name="The Broad Institute Genomics Platform"/>
            <consortium name="The Broad Institute Genome Sequencing Center for Infectious Disease"/>
            <person name="Wu L."/>
            <person name="Ma J."/>
        </authorList>
    </citation>
    <scope>NUCLEOTIDE SEQUENCE [LARGE SCALE GENOMIC DNA]</scope>
    <source>
        <strain evidence="8">KCTC 52644</strain>
    </source>
</reference>
<evidence type="ECO:0000259" key="6">
    <source>
        <dbReference type="SMART" id="SM00752"/>
    </source>
</evidence>
<name>A0ABW5ZA50_9FLAO</name>
<feature type="domain" description="HTTM-like" evidence="6">
    <location>
        <begin position="33"/>
        <end position="263"/>
    </location>
</feature>
<evidence type="ECO:0000256" key="1">
    <source>
        <dbReference type="ARBA" id="ARBA00004127"/>
    </source>
</evidence>
<feature type="transmembrane region" description="Helical" evidence="5">
    <location>
        <begin position="6"/>
        <end position="25"/>
    </location>
</feature>
<comment type="subcellular location">
    <subcellularLocation>
        <location evidence="1">Endomembrane system</location>
        <topology evidence="1">Multi-pass membrane protein</topology>
    </subcellularLocation>
</comment>
<keyword evidence="3 5" id="KW-1133">Transmembrane helix</keyword>
<evidence type="ECO:0000256" key="3">
    <source>
        <dbReference type="ARBA" id="ARBA00022989"/>
    </source>
</evidence>
<keyword evidence="8" id="KW-1185">Reference proteome</keyword>
<dbReference type="Proteomes" id="UP001597549">
    <property type="component" value="Unassembled WGS sequence"/>
</dbReference>
<gene>
    <name evidence="7" type="ORF">ACFSX9_13590</name>
</gene>
<dbReference type="RefSeq" id="WP_379808590.1">
    <property type="nucleotide sequence ID" value="NZ_JBHUOL010000021.1"/>
</dbReference>